<name>A0A4Z2G9M5_9TELE</name>
<sequence>MHHITINPLPSVRYEDPGAVEGLAGALDTRLQATGGSLISFWKIGRWRRTPEGKLIEVRRPPRPERRRRNLPGNRKNRTNFSHFEFEDKQEKLLGVNVNMHFLYSYRKKMPTITDTCCVKSGFL</sequence>
<dbReference type="Proteomes" id="UP000314294">
    <property type="component" value="Unassembled WGS sequence"/>
</dbReference>
<evidence type="ECO:0000256" key="1">
    <source>
        <dbReference type="SAM" id="MobiDB-lite"/>
    </source>
</evidence>
<gene>
    <name evidence="2" type="ORF">EYF80_039857</name>
</gene>
<feature type="region of interest" description="Disordered" evidence="1">
    <location>
        <begin position="57"/>
        <end position="79"/>
    </location>
</feature>
<accession>A0A4Z2G9M5</accession>
<evidence type="ECO:0000313" key="2">
    <source>
        <dbReference type="EMBL" id="TNN49920.1"/>
    </source>
</evidence>
<evidence type="ECO:0000313" key="3">
    <source>
        <dbReference type="Proteomes" id="UP000314294"/>
    </source>
</evidence>
<keyword evidence="3" id="KW-1185">Reference proteome</keyword>
<proteinExistence type="predicted"/>
<dbReference type="AlphaFoldDB" id="A0A4Z2G9M5"/>
<dbReference type="EMBL" id="SRLO01000636">
    <property type="protein sequence ID" value="TNN49920.1"/>
    <property type="molecule type" value="Genomic_DNA"/>
</dbReference>
<comment type="caution">
    <text evidence="2">The sequence shown here is derived from an EMBL/GenBank/DDBJ whole genome shotgun (WGS) entry which is preliminary data.</text>
</comment>
<organism evidence="2 3">
    <name type="scientific">Liparis tanakae</name>
    <name type="common">Tanaka's snailfish</name>
    <dbReference type="NCBI Taxonomy" id="230148"/>
    <lineage>
        <taxon>Eukaryota</taxon>
        <taxon>Metazoa</taxon>
        <taxon>Chordata</taxon>
        <taxon>Craniata</taxon>
        <taxon>Vertebrata</taxon>
        <taxon>Euteleostomi</taxon>
        <taxon>Actinopterygii</taxon>
        <taxon>Neopterygii</taxon>
        <taxon>Teleostei</taxon>
        <taxon>Neoteleostei</taxon>
        <taxon>Acanthomorphata</taxon>
        <taxon>Eupercaria</taxon>
        <taxon>Perciformes</taxon>
        <taxon>Cottioidei</taxon>
        <taxon>Cottales</taxon>
        <taxon>Liparidae</taxon>
        <taxon>Liparis</taxon>
    </lineage>
</organism>
<protein>
    <submittedName>
        <fullName evidence="2">Uncharacterized protein</fullName>
    </submittedName>
</protein>
<feature type="compositionally biased region" description="Basic residues" evidence="1">
    <location>
        <begin position="65"/>
        <end position="78"/>
    </location>
</feature>
<reference evidence="2 3" key="1">
    <citation type="submission" date="2019-03" db="EMBL/GenBank/DDBJ databases">
        <title>First draft genome of Liparis tanakae, snailfish: a comprehensive survey of snailfish specific genes.</title>
        <authorList>
            <person name="Kim W."/>
            <person name="Song I."/>
            <person name="Jeong J.-H."/>
            <person name="Kim D."/>
            <person name="Kim S."/>
            <person name="Ryu S."/>
            <person name="Song J.Y."/>
            <person name="Lee S.K."/>
        </authorList>
    </citation>
    <scope>NUCLEOTIDE SEQUENCE [LARGE SCALE GENOMIC DNA]</scope>
    <source>
        <tissue evidence="2">Muscle</tissue>
    </source>
</reference>